<keyword evidence="3" id="KW-1185">Reference proteome</keyword>
<reference evidence="2 3" key="1">
    <citation type="submission" date="2020-07" db="EMBL/GenBank/DDBJ databases">
        <title>Sequencing the genomes of 1000 actinobacteria strains.</title>
        <authorList>
            <person name="Klenk H.-P."/>
        </authorList>
    </citation>
    <scope>NUCLEOTIDE SEQUENCE [LARGE SCALE GENOMIC DNA]</scope>
    <source>
        <strain evidence="2 3">DSM 45763</strain>
    </source>
</reference>
<sequence length="308" mass="33024">MVVVVQEWRPESPFEKRLQAAFAAEDLPVCLGLLRQAEIGLPVTPAAAEGREPTAWPTFTGGGRTWMAAYTSIDAMRAVLGDTAEHVRVVTFAELAAGWPDPRWGLAVNPGLTTSFFLEAGTVARLAVPSLVQERLAEPGSGPPIMQKLLRPADLYAHLAEGESRVSGYCHRARDVAHIATPAVLADALGRAHEEGVVTDEGSVNILRWRAVGLDLYRTPYGGVDEASRTAVAGWVIEEPPFVGMGLVPNADQVIREYKVDGVGLPHGTEIWELTVDGVEYRRAVYDGDLGRWFLVDAVPVGGPGGAA</sequence>
<dbReference type="InterPro" id="IPR009839">
    <property type="entry name" value="SseB_N"/>
</dbReference>
<dbReference type="Proteomes" id="UP000576393">
    <property type="component" value="Unassembled WGS sequence"/>
</dbReference>
<comment type="caution">
    <text evidence="2">The sequence shown here is derived from an EMBL/GenBank/DDBJ whole genome shotgun (WGS) entry which is preliminary data.</text>
</comment>
<gene>
    <name evidence="2" type="ORF">HDA43_003535</name>
</gene>
<name>A0A852V0A6_9ACTN</name>
<protein>
    <recommendedName>
        <fullName evidence="1">SseB protein N-terminal domain-containing protein</fullName>
    </recommendedName>
</protein>
<dbReference type="EMBL" id="JACCCO010000001">
    <property type="protein sequence ID" value="NYF41376.1"/>
    <property type="molecule type" value="Genomic_DNA"/>
</dbReference>
<evidence type="ECO:0000313" key="3">
    <source>
        <dbReference type="Proteomes" id="UP000576393"/>
    </source>
</evidence>
<accession>A0A852V0A6</accession>
<organism evidence="2 3">
    <name type="scientific">Streptosporangium sandarakinum</name>
    <dbReference type="NCBI Taxonomy" id="1260955"/>
    <lineage>
        <taxon>Bacteria</taxon>
        <taxon>Bacillati</taxon>
        <taxon>Actinomycetota</taxon>
        <taxon>Actinomycetes</taxon>
        <taxon>Streptosporangiales</taxon>
        <taxon>Streptosporangiaceae</taxon>
        <taxon>Streptosporangium</taxon>
    </lineage>
</organism>
<feature type="domain" description="SseB protein N-terminal" evidence="1">
    <location>
        <begin position="20"/>
        <end position="123"/>
    </location>
</feature>
<dbReference type="AlphaFoldDB" id="A0A852V0A6"/>
<proteinExistence type="predicted"/>
<evidence type="ECO:0000313" key="2">
    <source>
        <dbReference type="EMBL" id="NYF41376.1"/>
    </source>
</evidence>
<dbReference type="Pfam" id="PF07179">
    <property type="entry name" value="SseB"/>
    <property type="match status" value="1"/>
</dbReference>
<evidence type="ECO:0000259" key="1">
    <source>
        <dbReference type="Pfam" id="PF07179"/>
    </source>
</evidence>